<dbReference type="EMBL" id="AP028127">
    <property type="protein sequence ID" value="BEH91836.1"/>
    <property type="molecule type" value="Genomic_DNA"/>
</dbReference>
<keyword evidence="4" id="KW-1185">Reference proteome</keyword>
<gene>
    <name evidence="3" type="ORF">T23_19380</name>
</gene>
<feature type="domain" description="DUF7309" evidence="2">
    <location>
        <begin position="13"/>
        <end position="106"/>
    </location>
</feature>
<organism evidence="3 4">
    <name type="scientific">Turicibacter faecis</name>
    <dbReference type="NCBI Taxonomy" id="2963365"/>
    <lineage>
        <taxon>Bacteria</taxon>
        <taxon>Bacillati</taxon>
        <taxon>Bacillota</taxon>
        <taxon>Erysipelotrichia</taxon>
        <taxon>Erysipelotrichales</taxon>
        <taxon>Turicibacteraceae</taxon>
        <taxon>Turicibacter</taxon>
    </lineage>
</organism>
<feature type="domain" description="DUF6930" evidence="1">
    <location>
        <begin position="198"/>
        <end position="317"/>
    </location>
</feature>
<protein>
    <submittedName>
        <fullName evidence="3">Uncharacterized protein</fullName>
    </submittedName>
</protein>
<sequence>MIGMKATELKMNSLYRTVELFKDLKPWEVISEYQLFAIEDPVTHVMGFCSIQGKNTARVGLKVYMGLEGLRHYNEGLELDDSQSSIQSTGNILSKETCLSVIFNQDDTQFYDCQYGVVNRSISNEWQVNFLETVLNQVLELVNLIKETPSFSLEENQILMRLKDPAGRWKTLKVSLATFLKQLNEEEVPYQNELEAYRISKLPQTNLVFEVTQFLMPRIMEDSHESRGYAPLVTVILEQETKQLIFVEMSSPSRENQEQILSQVAKTLLHELEFRPKAFVTDCDAVMRQFKDFAGQTKINLLRVQELKVANQFADDLMMVDRQLSTFVKEDEFEREIDVVLSTSKEICQRILSSDVLSRELTDKGKNQFENIVELFHVVMLGHFHELPDHWSIENVELACKEVLPSLLGEEELQLVPEVLSHYLNIVGEAEKNSNYEIIEQCVRRCYL</sequence>
<evidence type="ECO:0000259" key="1">
    <source>
        <dbReference type="Pfam" id="PF22007"/>
    </source>
</evidence>
<evidence type="ECO:0000313" key="4">
    <source>
        <dbReference type="Proteomes" id="UP001432099"/>
    </source>
</evidence>
<dbReference type="Pfam" id="PF22007">
    <property type="entry name" value="DUF6930"/>
    <property type="match status" value="1"/>
</dbReference>
<accession>A0ABM8IKP9</accession>
<dbReference type="InterPro" id="IPR055733">
    <property type="entry name" value="DUF7309"/>
</dbReference>
<proteinExistence type="predicted"/>
<reference evidence="3" key="1">
    <citation type="journal article" date="2024" name="Int. J. Syst. Evol. Microbiol.">
        <title>Turicibacter faecis sp. nov., isolated from faeces of heart failure mouse model.</title>
        <authorList>
            <person name="Imamura Y."/>
            <person name="Motooka D."/>
            <person name="Nakajima Y."/>
            <person name="Ito S."/>
            <person name="Kitakaze M."/>
            <person name="Iida T."/>
            <person name="Nakamura S."/>
        </authorList>
    </citation>
    <scope>NUCLEOTIDE SEQUENCE</scope>
    <source>
        <strain evidence="3">TC023</strain>
    </source>
</reference>
<evidence type="ECO:0000259" key="2">
    <source>
        <dbReference type="Pfam" id="PF23988"/>
    </source>
</evidence>
<evidence type="ECO:0000313" key="3">
    <source>
        <dbReference type="EMBL" id="BEH91836.1"/>
    </source>
</evidence>
<dbReference type="Pfam" id="PF23988">
    <property type="entry name" value="DUF7309"/>
    <property type="match status" value="1"/>
</dbReference>
<name>A0ABM8IKP9_9FIRM</name>
<dbReference type="Proteomes" id="UP001432099">
    <property type="component" value="Chromosome"/>
</dbReference>
<dbReference type="InterPro" id="IPR054216">
    <property type="entry name" value="DUF6930"/>
</dbReference>